<dbReference type="InterPro" id="IPR051345">
    <property type="entry name" value="Importin_beta-like_NTR"/>
</dbReference>
<protein>
    <submittedName>
        <fullName evidence="6">Uncharacterized protein</fullName>
    </submittedName>
</protein>
<dbReference type="EMBL" id="HBGK01044923">
    <property type="protein sequence ID" value="CAD9304664.1"/>
    <property type="molecule type" value="Transcribed_RNA"/>
</dbReference>
<reference evidence="6" key="1">
    <citation type="submission" date="2021-01" db="EMBL/GenBank/DDBJ databases">
        <authorList>
            <person name="Corre E."/>
            <person name="Pelletier E."/>
            <person name="Niang G."/>
            <person name="Scheremetjew M."/>
            <person name="Finn R."/>
            <person name="Kale V."/>
            <person name="Holt S."/>
            <person name="Cochrane G."/>
            <person name="Meng A."/>
            <person name="Brown T."/>
            <person name="Cohen L."/>
        </authorList>
    </citation>
    <scope>NUCLEOTIDE SEQUENCE</scope>
    <source>
        <strain evidence="6">CCMP 410</strain>
    </source>
</reference>
<dbReference type="SUPFAM" id="SSF48371">
    <property type="entry name" value="ARM repeat"/>
    <property type="match status" value="1"/>
</dbReference>
<feature type="region of interest" description="Disordered" evidence="5">
    <location>
        <begin position="935"/>
        <end position="966"/>
    </location>
</feature>
<sequence>MDPALDILNHALAGEPGALAFLERTSSLYILDATVPLKPKTYGGWNFIHQALNEVERQESSPHVSASSPQLNGHVQLLATLAKRVARRSPVADRQLVTTCIENASSLPIDGSAAQSLLELNAEIREIVMGRIAALAFDFSFHKNNSKPTPIERNPSNGGVSAFSDPVAIEYMCAVLSANAVSTGPKAVQHFLMTWIVPSVNTLPPFSVACVTLHIAVESLRKGAPVGTKDMLQRLSRHVVGIALIPVLEASMAEEGEAGGAPGNNDGLNRTAWKNRVASMALRGLERWCKATDLSLPQVKHICSKLQTNYVGVISDAMYSDSPLVIDAMAELLELALTATPSEQRASKDRMTQARYIMEVDEESFRQISPEDLFRIESKETDVILGELVSAVGLQRFRFVERQNLGDLEVCRNLTRIAASVGSAALNGLMSGVIQGGGAGLLDLLMKAAGHPSVNVCAIALEVLALLVPLDPNFPVRLLPTLQHRAIVPHTLENSIPSIVASSVCGVDFHEFESFREKVLTDALIACYRQNPAFYMDSCTSAIEEFCSADATVAVSFQLEAALYCLSSIALVTNRASTTTPELRHDSQLGRCTAALAKKPIFITANPLTLAQLNRFIGKFGPWFAGRYVDGVLDIAAELSLSTFSIAESAFSEEEPARLILQEMPVSPFSEAANAMRILLTRQPSHFISQQAMAALGGGWEASYKACNRPGTLTLEDRLNFCTGMCHVFAALPTPEHRAKPYRAFALPTLQCLRAMLTTATSNGVTNGHLAPYLARIAGEIKILATMISNFHAASSTGKNPSIELLREAWPSLLIGAEAFSGDREVSEALSTLLIACIPERMETAEDIGVLREVSTLASIIVNTSSGNQDEALSAVLDVISQVIAVHGASIDNAINTILDNNGVSQSSISEDAGRCIESLLLKTIGATKDKLGAAWTRPKEQGQGQTAVESKSRGSSGELSLQDQKPTSTSALSSIFNVLETIARCCPAFLTHLPAASGKDQETDRLLHRAMESAISSVTETDVDLVRNALLFLKSTVEVLGREDENMRLVVKQIIESSFQPSRRSLSALLLEGACGGFHPTSLDPAASLLYVTLRSCNNPEDAKACIEAALNQDCFRLGDGEEAKRSVALYMERGAARGELPVAKLMELFDDIWALHQTEGQESVSNSDVAASFARKYAPSP</sequence>
<accession>A0A7S1VM81</accession>
<evidence type="ECO:0000256" key="3">
    <source>
        <dbReference type="ARBA" id="ARBA00022448"/>
    </source>
</evidence>
<dbReference type="GO" id="GO:0005737">
    <property type="term" value="C:cytoplasm"/>
    <property type="evidence" value="ECO:0007669"/>
    <property type="project" value="TreeGrafter"/>
</dbReference>
<keyword evidence="3" id="KW-0813">Transport</keyword>
<dbReference type="InterPro" id="IPR011989">
    <property type="entry name" value="ARM-like"/>
</dbReference>
<feature type="compositionally biased region" description="Polar residues" evidence="5">
    <location>
        <begin position="943"/>
        <end position="966"/>
    </location>
</feature>
<organism evidence="6">
    <name type="scientific">Grammatophora oceanica</name>
    <dbReference type="NCBI Taxonomy" id="210454"/>
    <lineage>
        <taxon>Eukaryota</taxon>
        <taxon>Sar</taxon>
        <taxon>Stramenopiles</taxon>
        <taxon>Ochrophyta</taxon>
        <taxon>Bacillariophyta</taxon>
        <taxon>Fragilariophyceae</taxon>
        <taxon>Fragilariophycidae</taxon>
        <taxon>Rhabdonematales</taxon>
        <taxon>Grammatophoraceae</taxon>
        <taxon>Grammatophora</taxon>
    </lineage>
</organism>
<keyword evidence="4" id="KW-0539">Nucleus</keyword>
<proteinExistence type="inferred from homology"/>
<evidence type="ECO:0000256" key="2">
    <source>
        <dbReference type="ARBA" id="ARBA00007991"/>
    </source>
</evidence>
<dbReference type="GO" id="GO:0005634">
    <property type="term" value="C:nucleus"/>
    <property type="evidence" value="ECO:0007669"/>
    <property type="project" value="UniProtKB-SubCell"/>
</dbReference>
<dbReference type="Gene3D" id="1.25.10.10">
    <property type="entry name" value="Leucine-rich Repeat Variant"/>
    <property type="match status" value="1"/>
</dbReference>
<comment type="subcellular location">
    <subcellularLocation>
        <location evidence="1">Nucleus</location>
    </subcellularLocation>
</comment>
<dbReference type="PANTHER" id="PTHR12363">
    <property type="entry name" value="TRANSPORTIN 3 AND IMPORTIN 13"/>
    <property type="match status" value="1"/>
</dbReference>
<dbReference type="InterPro" id="IPR016024">
    <property type="entry name" value="ARM-type_fold"/>
</dbReference>
<name>A0A7S1VM81_9STRA</name>
<dbReference type="AlphaFoldDB" id="A0A7S1VM81"/>
<evidence type="ECO:0000256" key="4">
    <source>
        <dbReference type="ARBA" id="ARBA00023242"/>
    </source>
</evidence>
<dbReference type="GO" id="GO:0006606">
    <property type="term" value="P:protein import into nucleus"/>
    <property type="evidence" value="ECO:0007669"/>
    <property type="project" value="TreeGrafter"/>
</dbReference>
<gene>
    <name evidence="6" type="ORF">GOCE00092_LOCUS23637</name>
</gene>
<evidence type="ECO:0000256" key="1">
    <source>
        <dbReference type="ARBA" id="ARBA00004123"/>
    </source>
</evidence>
<evidence type="ECO:0000256" key="5">
    <source>
        <dbReference type="SAM" id="MobiDB-lite"/>
    </source>
</evidence>
<comment type="similarity">
    <text evidence="2">Belongs to the importin beta family.</text>
</comment>
<evidence type="ECO:0000313" key="6">
    <source>
        <dbReference type="EMBL" id="CAD9304664.1"/>
    </source>
</evidence>
<dbReference type="PANTHER" id="PTHR12363:SF33">
    <property type="entry name" value="IMPORTIN-13"/>
    <property type="match status" value="1"/>
</dbReference>